<comment type="caution">
    <text evidence="2">The sequence shown here is derived from an EMBL/GenBank/DDBJ whole genome shotgun (WGS) entry which is preliminary data.</text>
</comment>
<keyword evidence="1" id="KW-1133">Transmembrane helix</keyword>
<sequence length="365" mass="42943">MHGGRKEECMSSDENISVINDKINTCIDFLNNCAEFFNNDSTLLNMVYTLKNNINNHELKSNLFLQDYLIIKLDEIIIEIDSIESEDFDRHHDNKFSTEFYSSNDYDRFNKFFDNFRLFVDRNNKRLESYYSMVLQKKENDRIRNDNINLLNDNKKLKEENIVLSNTVSNKKVTDLYDDVEAENKKYFRLYRFLFLASIFMTLFFAISYDPLKSLYMNYLEITNTFFKVNSPVNLANGQALNFNDKVLKYILFKISIIVVGITLTTYFLKLSIYYQNKYEQAKQTKLELEAFPDYISLVTKETAEELRKELALKYFGKELDRTYNEKIGNLVQEQMSSSIDLVKATAEIIKSANPVSKSSNSEKK</sequence>
<gene>
    <name evidence="2" type="ORF">AZH43_06380</name>
</gene>
<dbReference type="STRING" id="1806892.AZH43_06380"/>
<evidence type="ECO:0000256" key="1">
    <source>
        <dbReference type="SAM" id="Phobius"/>
    </source>
</evidence>
<organism evidence="2 3">
    <name type="scientific">Acinetobacter pragensis</name>
    <dbReference type="NCBI Taxonomy" id="1806892"/>
    <lineage>
        <taxon>Bacteria</taxon>
        <taxon>Pseudomonadati</taxon>
        <taxon>Pseudomonadota</taxon>
        <taxon>Gammaproteobacteria</taxon>
        <taxon>Moraxellales</taxon>
        <taxon>Moraxellaceae</taxon>
        <taxon>Acinetobacter</taxon>
    </lineage>
</organism>
<evidence type="ECO:0000313" key="3">
    <source>
        <dbReference type="Proteomes" id="UP000076276"/>
    </source>
</evidence>
<feature type="transmembrane region" description="Helical" evidence="1">
    <location>
        <begin position="190"/>
        <end position="209"/>
    </location>
</feature>
<accession>A0A151Y5J2</accession>
<keyword evidence="1" id="KW-0812">Transmembrane</keyword>
<reference evidence="2 3" key="1">
    <citation type="submission" date="2016-03" db="EMBL/GenBank/DDBJ databases">
        <title>Acinetobacter genomospecies 28 strain ANC 4149.</title>
        <authorList>
            <person name="Radolfova-Krizova L."/>
            <person name="Nemec A."/>
        </authorList>
    </citation>
    <scope>NUCLEOTIDE SEQUENCE [LARGE SCALE GENOMIC DNA]</scope>
    <source>
        <strain evidence="2 3">ANC 4149</strain>
    </source>
</reference>
<feature type="transmembrane region" description="Helical" evidence="1">
    <location>
        <begin position="251"/>
        <end position="269"/>
    </location>
</feature>
<evidence type="ECO:0000313" key="2">
    <source>
        <dbReference type="EMBL" id="KYQ73303.1"/>
    </source>
</evidence>
<dbReference type="AlphaFoldDB" id="A0A151Y5J2"/>
<protein>
    <submittedName>
        <fullName evidence="2">Uncharacterized protein</fullName>
    </submittedName>
</protein>
<keyword evidence="3" id="KW-1185">Reference proteome</keyword>
<proteinExistence type="predicted"/>
<name>A0A151Y5J2_9GAMM</name>
<dbReference type="EMBL" id="LUAW01000010">
    <property type="protein sequence ID" value="KYQ73303.1"/>
    <property type="molecule type" value="Genomic_DNA"/>
</dbReference>
<keyword evidence="1" id="KW-0472">Membrane</keyword>
<dbReference type="Proteomes" id="UP000076276">
    <property type="component" value="Unassembled WGS sequence"/>
</dbReference>